<name>A0A8K0D7Y2_IGNLU</name>
<proteinExistence type="predicted"/>
<accession>A0A8K0D7Y2</accession>
<gene>
    <name evidence="1" type="ORF">ILUMI_06677</name>
</gene>
<dbReference type="Proteomes" id="UP000801492">
    <property type="component" value="Unassembled WGS sequence"/>
</dbReference>
<evidence type="ECO:0000313" key="1">
    <source>
        <dbReference type="EMBL" id="KAF2899494.1"/>
    </source>
</evidence>
<reference evidence="1" key="1">
    <citation type="submission" date="2019-08" db="EMBL/GenBank/DDBJ databases">
        <title>The genome of the North American firefly Photinus pyralis.</title>
        <authorList>
            <consortium name="Photinus pyralis genome working group"/>
            <person name="Fallon T.R."/>
            <person name="Sander Lower S.E."/>
            <person name="Weng J.-K."/>
        </authorList>
    </citation>
    <scope>NUCLEOTIDE SEQUENCE</scope>
    <source>
        <strain evidence="1">TRF0915ILg1</strain>
        <tissue evidence="1">Whole body</tissue>
    </source>
</reference>
<evidence type="ECO:0000313" key="2">
    <source>
        <dbReference type="Proteomes" id="UP000801492"/>
    </source>
</evidence>
<dbReference type="EMBL" id="VTPC01002780">
    <property type="protein sequence ID" value="KAF2899494.1"/>
    <property type="molecule type" value="Genomic_DNA"/>
</dbReference>
<dbReference type="OrthoDB" id="8194222at2759"/>
<protein>
    <submittedName>
        <fullName evidence="1">Uncharacterized protein</fullName>
    </submittedName>
</protein>
<organism evidence="1 2">
    <name type="scientific">Ignelater luminosus</name>
    <name type="common">Cucubano</name>
    <name type="synonym">Pyrophorus luminosus</name>
    <dbReference type="NCBI Taxonomy" id="2038154"/>
    <lineage>
        <taxon>Eukaryota</taxon>
        <taxon>Metazoa</taxon>
        <taxon>Ecdysozoa</taxon>
        <taxon>Arthropoda</taxon>
        <taxon>Hexapoda</taxon>
        <taxon>Insecta</taxon>
        <taxon>Pterygota</taxon>
        <taxon>Neoptera</taxon>
        <taxon>Endopterygota</taxon>
        <taxon>Coleoptera</taxon>
        <taxon>Polyphaga</taxon>
        <taxon>Elateriformia</taxon>
        <taxon>Elateroidea</taxon>
        <taxon>Elateridae</taxon>
        <taxon>Agrypninae</taxon>
        <taxon>Pyrophorini</taxon>
        <taxon>Ignelater</taxon>
    </lineage>
</organism>
<keyword evidence="2" id="KW-1185">Reference proteome</keyword>
<comment type="caution">
    <text evidence="1">The sequence shown here is derived from an EMBL/GenBank/DDBJ whole genome shotgun (WGS) entry which is preliminary data.</text>
</comment>
<sequence length="144" mass="15589">MVTALSCFLATGLWLIDKHVFTDIDRALNDLLFLATESSPADSISVATVSTPKRSATNSGSFVVSPGNLLPIPSAGRTAVKPLRKRKRGKAALITQSPYRNELLEAQEDALSEESYTKAKNVCVTRNYVAKIIGVKKQGLMCFS</sequence>
<dbReference type="AlphaFoldDB" id="A0A8K0D7Y2"/>